<reference evidence="2" key="2">
    <citation type="submission" date="2020-09" db="EMBL/GenBank/DDBJ databases">
        <authorList>
            <person name="Sun Q."/>
            <person name="Zhou Y."/>
        </authorList>
    </citation>
    <scope>NUCLEOTIDE SEQUENCE</scope>
    <source>
        <strain evidence="2">CGMCC 1.15454</strain>
    </source>
</reference>
<dbReference type="PROSITE" id="PS50819">
    <property type="entry name" value="INTEIN_ENDONUCLEASE"/>
    <property type="match status" value="1"/>
</dbReference>
<dbReference type="RefSeq" id="WP_188724589.1">
    <property type="nucleotide sequence ID" value="NZ_BMJD01000001.1"/>
</dbReference>
<dbReference type="InterPro" id="IPR027434">
    <property type="entry name" value="Homing_endonucl"/>
</dbReference>
<accession>A0A9W5TUM3</accession>
<dbReference type="Proteomes" id="UP000621492">
    <property type="component" value="Unassembled WGS sequence"/>
</dbReference>
<name>A0A9W5TUM3_9BACI</name>
<evidence type="ECO:0000313" key="3">
    <source>
        <dbReference type="Proteomes" id="UP000621492"/>
    </source>
</evidence>
<dbReference type="GO" id="GO:0004519">
    <property type="term" value="F:endonuclease activity"/>
    <property type="evidence" value="ECO:0007669"/>
    <property type="project" value="InterPro"/>
</dbReference>
<sequence>MPLAEKDKQLLFDIGEEMGVKDLIKFRKKNASNEQNKYSLTINSTKMCNDLIKLGIGPRKTGLEKWIEFNNHEFQWAYLRGFFDADGHIRIYKRNGYQKARLGFTGNPEMLLSILNFFKSFGLAKNVNSITHKQGCSDIYVSSIRDIKLVFNELYKYGDVKLKRKYDKFSSLMI</sequence>
<dbReference type="Pfam" id="PF14528">
    <property type="entry name" value="LAGLIDADG_3"/>
    <property type="match status" value="1"/>
</dbReference>
<proteinExistence type="predicted"/>
<evidence type="ECO:0000259" key="1">
    <source>
        <dbReference type="PROSITE" id="PS50819"/>
    </source>
</evidence>
<gene>
    <name evidence="2" type="ORF">GCM10011409_03650</name>
</gene>
<organism evidence="2 3">
    <name type="scientific">Lentibacillus populi</name>
    <dbReference type="NCBI Taxonomy" id="1827502"/>
    <lineage>
        <taxon>Bacteria</taxon>
        <taxon>Bacillati</taxon>
        <taxon>Bacillota</taxon>
        <taxon>Bacilli</taxon>
        <taxon>Bacillales</taxon>
        <taxon>Bacillaceae</taxon>
        <taxon>Lentibacillus</taxon>
    </lineage>
</organism>
<dbReference type="Gene3D" id="3.10.28.10">
    <property type="entry name" value="Homing endonucleases"/>
    <property type="match status" value="1"/>
</dbReference>
<feature type="domain" description="DOD-type homing endonuclease" evidence="1">
    <location>
        <begin position="63"/>
        <end position="123"/>
    </location>
</feature>
<evidence type="ECO:0000313" key="2">
    <source>
        <dbReference type="EMBL" id="GGB29554.1"/>
    </source>
</evidence>
<protein>
    <recommendedName>
        <fullName evidence="1">DOD-type homing endonuclease domain-containing protein</fullName>
    </recommendedName>
</protein>
<dbReference type="InterPro" id="IPR004042">
    <property type="entry name" value="Intein_endonuc_central"/>
</dbReference>
<keyword evidence="3" id="KW-1185">Reference proteome</keyword>
<dbReference type="InterPro" id="IPR004860">
    <property type="entry name" value="LAGLIDADG_dom"/>
</dbReference>
<dbReference type="SUPFAM" id="SSF55608">
    <property type="entry name" value="Homing endonucleases"/>
    <property type="match status" value="1"/>
</dbReference>
<reference evidence="2" key="1">
    <citation type="journal article" date="2014" name="Int. J. Syst. Evol. Microbiol.">
        <title>Complete genome sequence of Corynebacterium casei LMG S-19264T (=DSM 44701T), isolated from a smear-ripened cheese.</title>
        <authorList>
            <consortium name="US DOE Joint Genome Institute (JGI-PGF)"/>
            <person name="Walter F."/>
            <person name="Albersmeier A."/>
            <person name="Kalinowski J."/>
            <person name="Ruckert C."/>
        </authorList>
    </citation>
    <scope>NUCLEOTIDE SEQUENCE</scope>
    <source>
        <strain evidence="2">CGMCC 1.15454</strain>
    </source>
</reference>
<dbReference type="AlphaFoldDB" id="A0A9W5TUM3"/>
<comment type="caution">
    <text evidence="2">The sequence shown here is derived from an EMBL/GenBank/DDBJ whole genome shotgun (WGS) entry which is preliminary data.</text>
</comment>
<dbReference type="EMBL" id="BMJD01000001">
    <property type="protein sequence ID" value="GGB29554.1"/>
    <property type="molecule type" value="Genomic_DNA"/>
</dbReference>